<dbReference type="AlphaFoldDB" id="A0A4D4KZF3"/>
<dbReference type="InterPro" id="IPR008920">
    <property type="entry name" value="TF_FadR/GntR_C"/>
</dbReference>
<dbReference type="Proteomes" id="UP000301309">
    <property type="component" value="Unassembled WGS sequence"/>
</dbReference>
<evidence type="ECO:0000313" key="6">
    <source>
        <dbReference type="Proteomes" id="UP000301309"/>
    </source>
</evidence>
<protein>
    <recommendedName>
        <fullName evidence="4">GntR C-terminal domain-containing protein</fullName>
    </recommendedName>
</protein>
<dbReference type="PANTHER" id="PTHR43537:SF49">
    <property type="entry name" value="TRANSCRIPTIONAL REGULATORY PROTEIN"/>
    <property type="match status" value="1"/>
</dbReference>
<proteinExistence type="predicted"/>
<keyword evidence="2" id="KW-0238">DNA-binding</keyword>
<evidence type="ECO:0000313" key="5">
    <source>
        <dbReference type="EMBL" id="GDY51910.1"/>
    </source>
</evidence>
<dbReference type="Gene3D" id="1.20.120.530">
    <property type="entry name" value="GntR ligand-binding domain-like"/>
    <property type="match status" value="1"/>
</dbReference>
<keyword evidence="6" id="KW-1185">Reference proteome</keyword>
<dbReference type="GO" id="GO:0003677">
    <property type="term" value="F:DNA binding"/>
    <property type="evidence" value="ECO:0007669"/>
    <property type="project" value="UniProtKB-KW"/>
</dbReference>
<comment type="caution">
    <text evidence="5">The sequence shown here is derived from an EMBL/GenBank/DDBJ whole genome shotgun (WGS) entry which is preliminary data.</text>
</comment>
<dbReference type="InterPro" id="IPR011711">
    <property type="entry name" value="GntR_C"/>
</dbReference>
<dbReference type="PANTHER" id="PTHR43537">
    <property type="entry name" value="TRANSCRIPTIONAL REGULATOR, GNTR FAMILY"/>
    <property type="match status" value="1"/>
</dbReference>
<keyword evidence="1" id="KW-0805">Transcription regulation</keyword>
<dbReference type="EMBL" id="BJHW01000001">
    <property type="protein sequence ID" value="GDY51910.1"/>
    <property type="molecule type" value="Genomic_DNA"/>
</dbReference>
<feature type="domain" description="GntR C-terminal" evidence="4">
    <location>
        <begin position="33"/>
        <end position="164"/>
    </location>
</feature>
<accession>A0A4D4KZF3</accession>
<dbReference type="SMART" id="SM00895">
    <property type="entry name" value="FCD"/>
    <property type="match status" value="1"/>
</dbReference>
<gene>
    <name evidence="5" type="ORF">SVIO_025330</name>
</gene>
<dbReference type="Pfam" id="PF07729">
    <property type="entry name" value="FCD"/>
    <property type="match status" value="1"/>
</dbReference>
<sequence length="174" mass="19496">MEALRLLSADGLVTIIPQVGCEVATYKPQEIEDFFTLFAGMEGTIAGLAATRRTEAGLRELDTISARIGQLTDETDPATRSHGYRTLNRQFHAQIHTLARSAVVTEVSQRMWDLSDFLINTSGIDLPLHTALEDRHNDHEVIRRALWERDAATARTEMERQVLGTLEIMDRPAP</sequence>
<keyword evidence="3" id="KW-0804">Transcription</keyword>
<dbReference type="SUPFAM" id="SSF48008">
    <property type="entry name" value="GntR ligand-binding domain-like"/>
    <property type="match status" value="1"/>
</dbReference>
<evidence type="ECO:0000256" key="3">
    <source>
        <dbReference type="ARBA" id="ARBA00023163"/>
    </source>
</evidence>
<evidence type="ECO:0000256" key="2">
    <source>
        <dbReference type="ARBA" id="ARBA00023125"/>
    </source>
</evidence>
<reference evidence="5 6" key="1">
    <citation type="journal article" date="2020" name="Int. J. Syst. Evol. Microbiol.">
        <title>Reclassification of Streptomyces castelarensis and Streptomyces sporoclivatus as later heterotypic synonyms of Streptomyces antimycoticus.</title>
        <authorList>
            <person name="Komaki H."/>
            <person name="Tamura T."/>
        </authorList>
    </citation>
    <scope>NUCLEOTIDE SEQUENCE [LARGE SCALE GENOMIC DNA]</scope>
    <source>
        <strain evidence="5 6">NBRC 13459</strain>
    </source>
</reference>
<organism evidence="5 6">
    <name type="scientific">Streptomyces violaceusniger</name>
    <dbReference type="NCBI Taxonomy" id="68280"/>
    <lineage>
        <taxon>Bacteria</taxon>
        <taxon>Bacillati</taxon>
        <taxon>Actinomycetota</taxon>
        <taxon>Actinomycetes</taxon>
        <taxon>Kitasatosporales</taxon>
        <taxon>Streptomycetaceae</taxon>
        <taxon>Streptomyces</taxon>
        <taxon>Streptomyces violaceusniger group</taxon>
    </lineage>
</organism>
<evidence type="ECO:0000256" key="1">
    <source>
        <dbReference type="ARBA" id="ARBA00023015"/>
    </source>
</evidence>
<evidence type="ECO:0000259" key="4">
    <source>
        <dbReference type="SMART" id="SM00895"/>
    </source>
</evidence>
<name>A0A4D4KZF3_STRVO</name>